<keyword evidence="5 7" id="KW-0949">S-adenosyl-L-methionine</keyword>
<dbReference type="Proteomes" id="UP001185092">
    <property type="component" value="Unassembled WGS sequence"/>
</dbReference>
<keyword evidence="9" id="KW-1185">Reference proteome</keyword>
<dbReference type="HAMAP" id="MF_01057">
    <property type="entry name" value="tRNA_methyltr_TrmB"/>
    <property type="match status" value="1"/>
</dbReference>
<dbReference type="AlphaFoldDB" id="A0AAE4BSC1"/>
<dbReference type="NCBIfam" id="NF001080">
    <property type="entry name" value="PRK00121.2-2"/>
    <property type="match status" value="1"/>
</dbReference>
<dbReference type="SUPFAM" id="SSF53335">
    <property type="entry name" value="S-adenosyl-L-methionine-dependent methyltransferases"/>
    <property type="match status" value="1"/>
</dbReference>
<feature type="binding site" evidence="7">
    <location>
        <position position="46"/>
    </location>
    <ligand>
        <name>S-adenosyl-L-methionine</name>
        <dbReference type="ChEBI" id="CHEBI:59789"/>
    </ligand>
</feature>
<keyword evidence="4 7" id="KW-0808">Transferase</keyword>
<feature type="binding site" evidence="7">
    <location>
        <position position="71"/>
    </location>
    <ligand>
        <name>S-adenosyl-L-methionine</name>
        <dbReference type="ChEBI" id="CHEBI:59789"/>
    </ligand>
</feature>
<dbReference type="Pfam" id="PF02390">
    <property type="entry name" value="Methyltransf_4"/>
    <property type="match status" value="1"/>
</dbReference>
<dbReference type="PROSITE" id="PS51625">
    <property type="entry name" value="SAM_MT_TRMB"/>
    <property type="match status" value="1"/>
</dbReference>
<accession>A0AAE4BSC1</accession>
<gene>
    <name evidence="7" type="primary">trmB</name>
    <name evidence="8" type="ORF">HNQ88_002654</name>
</gene>
<evidence type="ECO:0000256" key="3">
    <source>
        <dbReference type="ARBA" id="ARBA00022603"/>
    </source>
</evidence>
<dbReference type="Gene3D" id="3.40.50.150">
    <property type="entry name" value="Vaccinia Virus protein VP39"/>
    <property type="match status" value="1"/>
</dbReference>
<dbReference type="GO" id="GO:0043527">
    <property type="term" value="C:tRNA methyltransferase complex"/>
    <property type="evidence" value="ECO:0007669"/>
    <property type="project" value="TreeGrafter"/>
</dbReference>
<comment type="catalytic activity">
    <reaction evidence="1 7">
        <text>guanosine(46) in tRNA + S-adenosyl-L-methionine = N(7)-methylguanosine(46) in tRNA + S-adenosyl-L-homocysteine</text>
        <dbReference type="Rhea" id="RHEA:42708"/>
        <dbReference type="Rhea" id="RHEA-COMP:10188"/>
        <dbReference type="Rhea" id="RHEA-COMP:10189"/>
        <dbReference type="ChEBI" id="CHEBI:57856"/>
        <dbReference type="ChEBI" id="CHEBI:59789"/>
        <dbReference type="ChEBI" id="CHEBI:74269"/>
        <dbReference type="ChEBI" id="CHEBI:74480"/>
        <dbReference type="EC" id="2.1.1.33"/>
    </reaction>
</comment>
<evidence type="ECO:0000256" key="2">
    <source>
        <dbReference type="ARBA" id="ARBA00003015"/>
    </source>
</evidence>
<comment type="caution">
    <text evidence="7">Lacks conserved residue(s) required for the propagation of feature annotation.</text>
</comment>
<dbReference type="PANTHER" id="PTHR23417:SF14">
    <property type="entry name" value="PENTACOTRIPEPTIDE-REPEAT REGION OF PRORP DOMAIN-CONTAINING PROTEIN"/>
    <property type="match status" value="1"/>
</dbReference>
<dbReference type="InterPro" id="IPR003358">
    <property type="entry name" value="tRNA_(Gua-N-7)_MeTrfase_Trmb"/>
</dbReference>
<dbReference type="NCBIfam" id="TIGR00091">
    <property type="entry name" value="tRNA (guanosine(46)-N7)-methyltransferase TrmB"/>
    <property type="match status" value="1"/>
</dbReference>
<name>A0AAE4BSC1_9BACT</name>
<evidence type="ECO:0000256" key="6">
    <source>
        <dbReference type="ARBA" id="ARBA00022694"/>
    </source>
</evidence>
<keyword evidence="3 7" id="KW-0489">Methyltransferase</keyword>
<proteinExistence type="inferred from homology"/>
<dbReference type="EMBL" id="JAVDQD010000003">
    <property type="protein sequence ID" value="MDR6239606.1"/>
    <property type="molecule type" value="Genomic_DNA"/>
</dbReference>
<comment type="function">
    <text evidence="2 7">Catalyzes the formation of N(7)-methylguanine at position 46 (m7G46) in tRNA.</text>
</comment>
<dbReference type="InterPro" id="IPR029063">
    <property type="entry name" value="SAM-dependent_MTases_sf"/>
</dbReference>
<dbReference type="InterPro" id="IPR055361">
    <property type="entry name" value="tRNA_methyltr_TrmB_bact"/>
</dbReference>
<dbReference type="RefSeq" id="WP_309939310.1">
    <property type="nucleotide sequence ID" value="NZ_AP025305.1"/>
</dbReference>
<evidence type="ECO:0000256" key="7">
    <source>
        <dbReference type="HAMAP-Rule" id="MF_01057"/>
    </source>
</evidence>
<feature type="binding site" evidence="7">
    <location>
        <position position="156"/>
    </location>
    <ligand>
        <name>substrate</name>
    </ligand>
</feature>
<organism evidence="8 9">
    <name type="scientific">Aureibacter tunicatorum</name>
    <dbReference type="NCBI Taxonomy" id="866807"/>
    <lineage>
        <taxon>Bacteria</taxon>
        <taxon>Pseudomonadati</taxon>
        <taxon>Bacteroidota</taxon>
        <taxon>Cytophagia</taxon>
        <taxon>Cytophagales</taxon>
        <taxon>Persicobacteraceae</taxon>
        <taxon>Aureibacter</taxon>
    </lineage>
</organism>
<dbReference type="PANTHER" id="PTHR23417">
    <property type="entry name" value="3-DEOXY-D-MANNO-OCTULOSONIC-ACID TRANSFERASE/TRNA GUANINE-N 7 - -METHYLTRANSFERASE"/>
    <property type="match status" value="1"/>
</dbReference>
<evidence type="ECO:0000256" key="4">
    <source>
        <dbReference type="ARBA" id="ARBA00022679"/>
    </source>
</evidence>
<comment type="similarity">
    <text evidence="7">Belongs to the class I-like SAM-binding methyltransferase superfamily. TrmB family.</text>
</comment>
<dbReference type="EC" id="2.1.1.33" evidence="7"/>
<sequence>MRNKLGRFADNEQRYNIVQQGKEFFEAAKGKWNSEHFKNENDIVLELACGNGEYTVGLAEKMPEKNFIGVDIKGSRMWVGSSQAIDAGMDNVAFLRTQILMLEKFFGESEISEIWITFPDPRPRDRDEKRRLTHTRFLEMYKKILKPGGWIKFKTDNTGLFDYTLELLQQRDDIKSHVFTKDLYEDEELMKDHYGIKTRFEAKFYALGEKIKYMKFQFKDDD</sequence>
<evidence type="ECO:0000256" key="1">
    <source>
        <dbReference type="ARBA" id="ARBA00000142"/>
    </source>
</evidence>
<feature type="binding site" evidence="7">
    <location>
        <begin position="198"/>
        <end position="201"/>
    </location>
    <ligand>
        <name>substrate</name>
    </ligand>
</feature>
<dbReference type="GO" id="GO:0008176">
    <property type="term" value="F:tRNA (guanine(46)-N7)-methyltransferase activity"/>
    <property type="evidence" value="ECO:0007669"/>
    <property type="project" value="UniProtKB-UniRule"/>
</dbReference>
<feature type="binding site" evidence="7">
    <location>
        <position position="120"/>
    </location>
    <ligand>
        <name>S-adenosyl-L-methionine</name>
        <dbReference type="ChEBI" id="CHEBI:59789"/>
    </ligand>
</feature>
<protein>
    <recommendedName>
        <fullName evidence="7">tRNA (guanine-N(7)-)-methyltransferase</fullName>
        <ecNumber evidence="7">2.1.1.33</ecNumber>
    </recommendedName>
    <alternativeName>
        <fullName evidence="7">tRNA (guanine(46)-N(7))-methyltransferase</fullName>
    </alternativeName>
    <alternativeName>
        <fullName evidence="7">tRNA(m7G46)-methyltransferase</fullName>
    </alternativeName>
</protein>
<reference evidence="8" key="1">
    <citation type="submission" date="2023-07" db="EMBL/GenBank/DDBJ databases">
        <title>Genomic Encyclopedia of Type Strains, Phase IV (KMG-IV): sequencing the most valuable type-strain genomes for metagenomic binning, comparative biology and taxonomic classification.</title>
        <authorList>
            <person name="Goeker M."/>
        </authorList>
    </citation>
    <scope>NUCLEOTIDE SEQUENCE</scope>
    <source>
        <strain evidence="8">DSM 26174</strain>
    </source>
</reference>
<evidence type="ECO:0000313" key="9">
    <source>
        <dbReference type="Proteomes" id="UP001185092"/>
    </source>
</evidence>
<dbReference type="CDD" id="cd02440">
    <property type="entry name" value="AdoMet_MTases"/>
    <property type="match status" value="1"/>
</dbReference>
<comment type="pathway">
    <text evidence="7">tRNA modification; N(7)-methylguanine-tRNA biosynthesis.</text>
</comment>
<evidence type="ECO:0000313" key="8">
    <source>
        <dbReference type="EMBL" id="MDR6239606.1"/>
    </source>
</evidence>
<comment type="caution">
    <text evidence="8">The sequence shown here is derived from an EMBL/GenBank/DDBJ whole genome shotgun (WGS) entry which is preliminary data.</text>
</comment>
<keyword evidence="6 7" id="KW-0819">tRNA processing</keyword>
<evidence type="ECO:0000256" key="5">
    <source>
        <dbReference type="ARBA" id="ARBA00022691"/>
    </source>
</evidence>